<evidence type="ECO:0000256" key="1">
    <source>
        <dbReference type="SAM" id="MobiDB-lite"/>
    </source>
</evidence>
<protein>
    <submittedName>
        <fullName evidence="2">Uncharacterized protein</fullName>
    </submittedName>
</protein>
<keyword evidence="3" id="KW-1185">Reference proteome</keyword>
<organism evidence="2 3">
    <name type="scientific">Zea mays</name>
    <name type="common">Maize</name>
    <dbReference type="NCBI Taxonomy" id="4577"/>
    <lineage>
        <taxon>Eukaryota</taxon>
        <taxon>Viridiplantae</taxon>
        <taxon>Streptophyta</taxon>
        <taxon>Embryophyta</taxon>
        <taxon>Tracheophyta</taxon>
        <taxon>Spermatophyta</taxon>
        <taxon>Magnoliopsida</taxon>
        <taxon>Liliopsida</taxon>
        <taxon>Poales</taxon>
        <taxon>Poaceae</taxon>
        <taxon>PACMAD clade</taxon>
        <taxon>Panicoideae</taxon>
        <taxon>Andropogonodae</taxon>
        <taxon>Andropogoneae</taxon>
        <taxon>Tripsacinae</taxon>
        <taxon>Zea</taxon>
    </lineage>
</organism>
<dbReference type="Gramene" id="Zm00001eb277150_T001">
    <property type="protein sequence ID" value="Zm00001eb277150_P001"/>
    <property type="gene ID" value="Zm00001eb277150"/>
</dbReference>
<reference evidence="2" key="3">
    <citation type="submission" date="2021-05" db="UniProtKB">
        <authorList>
            <consortium name="EnsemblPlants"/>
        </authorList>
    </citation>
    <scope>IDENTIFICATION</scope>
    <source>
        <strain evidence="2">cv. B73</strain>
    </source>
</reference>
<accession>A0A804PWJ9</accession>
<reference evidence="2" key="2">
    <citation type="submission" date="2019-07" db="EMBL/GenBank/DDBJ databases">
        <authorList>
            <person name="Seetharam A."/>
            <person name="Woodhouse M."/>
            <person name="Cannon E."/>
        </authorList>
    </citation>
    <scope>NUCLEOTIDE SEQUENCE [LARGE SCALE GENOMIC DNA]</scope>
    <source>
        <strain evidence="2">cv. B73</strain>
    </source>
</reference>
<proteinExistence type="predicted"/>
<feature type="region of interest" description="Disordered" evidence="1">
    <location>
        <begin position="70"/>
        <end position="191"/>
    </location>
</feature>
<dbReference type="Proteomes" id="UP000007305">
    <property type="component" value="Chromosome 6"/>
</dbReference>
<feature type="compositionally biased region" description="Basic and acidic residues" evidence="1">
    <location>
        <begin position="103"/>
        <end position="118"/>
    </location>
</feature>
<dbReference type="EnsemblPlants" id="Zm00001eb277150_T001">
    <property type="protein sequence ID" value="Zm00001eb277150_P001"/>
    <property type="gene ID" value="Zm00001eb277150"/>
</dbReference>
<evidence type="ECO:0000313" key="3">
    <source>
        <dbReference type="Proteomes" id="UP000007305"/>
    </source>
</evidence>
<dbReference type="AlphaFoldDB" id="A0A804PWJ9"/>
<feature type="compositionally biased region" description="Basic residues" evidence="1">
    <location>
        <begin position="86"/>
        <end position="102"/>
    </location>
</feature>
<sequence>MATPIAHIYDMMALSFDDPRVSILVPDGQEQEEEVVDAAEHAHDPVEPLEAVVVQAGALQPRPVPAAACRAVHDGHQHRAEVIPQRQRRPRQRRRQRPHPRRRLAEEKLEQPRQREQVRGPQEQVLERDPEEGDGQRLPGVLQHPASGRHVLALHLDGGGHGHRDDGHHQPGADALEVRDARLGPRHAARE</sequence>
<dbReference type="InParanoid" id="A0A804PWJ9"/>
<feature type="compositionally biased region" description="Basic and acidic residues" evidence="1">
    <location>
        <begin position="71"/>
        <end position="81"/>
    </location>
</feature>
<feature type="compositionally biased region" description="Basic and acidic residues" evidence="1">
    <location>
        <begin position="158"/>
        <end position="191"/>
    </location>
</feature>
<evidence type="ECO:0000313" key="2">
    <source>
        <dbReference type="EnsemblPlants" id="Zm00001eb277150_P001"/>
    </source>
</evidence>
<name>A0A804PWJ9_MAIZE</name>
<reference evidence="3" key="1">
    <citation type="journal article" date="2009" name="Science">
        <title>The B73 maize genome: complexity, diversity, and dynamics.</title>
        <authorList>
            <person name="Schnable P.S."/>
            <person name="Ware D."/>
            <person name="Fulton R.S."/>
            <person name="Stein J.C."/>
            <person name="Wei F."/>
            <person name="Pasternak S."/>
            <person name="Liang C."/>
            <person name="Zhang J."/>
            <person name="Fulton L."/>
            <person name="Graves T.A."/>
            <person name="Minx P."/>
            <person name="Reily A.D."/>
            <person name="Courtney L."/>
            <person name="Kruchowski S.S."/>
            <person name="Tomlinson C."/>
            <person name="Strong C."/>
            <person name="Delehaunty K."/>
            <person name="Fronick C."/>
            <person name="Courtney B."/>
            <person name="Rock S.M."/>
            <person name="Belter E."/>
            <person name="Du F."/>
            <person name="Kim K."/>
            <person name="Abbott R.M."/>
            <person name="Cotton M."/>
            <person name="Levy A."/>
            <person name="Marchetto P."/>
            <person name="Ochoa K."/>
            <person name="Jackson S.M."/>
            <person name="Gillam B."/>
            <person name="Chen W."/>
            <person name="Yan L."/>
            <person name="Higginbotham J."/>
            <person name="Cardenas M."/>
            <person name="Waligorski J."/>
            <person name="Applebaum E."/>
            <person name="Phelps L."/>
            <person name="Falcone J."/>
            <person name="Kanchi K."/>
            <person name="Thane T."/>
            <person name="Scimone A."/>
            <person name="Thane N."/>
            <person name="Henke J."/>
            <person name="Wang T."/>
            <person name="Ruppert J."/>
            <person name="Shah N."/>
            <person name="Rotter K."/>
            <person name="Hodges J."/>
            <person name="Ingenthron E."/>
            <person name="Cordes M."/>
            <person name="Kohlberg S."/>
            <person name="Sgro J."/>
            <person name="Delgado B."/>
            <person name="Mead K."/>
            <person name="Chinwalla A."/>
            <person name="Leonard S."/>
            <person name="Crouse K."/>
            <person name="Collura K."/>
            <person name="Kudrna D."/>
            <person name="Currie J."/>
            <person name="He R."/>
            <person name="Angelova A."/>
            <person name="Rajasekar S."/>
            <person name="Mueller T."/>
            <person name="Lomeli R."/>
            <person name="Scara G."/>
            <person name="Ko A."/>
            <person name="Delaney K."/>
            <person name="Wissotski M."/>
            <person name="Lopez G."/>
            <person name="Campos D."/>
            <person name="Braidotti M."/>
            <person name="Ashley E."/>
            <person name="Golser W."/>
            <person name="Kim H."/>
            <person name="Lee S."/>
            <person name="Lin J."/>
            <person name="Dujmic Z."/>
            <person name="Kim W."/>
            <person name="Talag J."/>
            <person name="Zuccolo A."/>
            <person name="Fan C."/>
            <person name="Sebastian A."/>
            <person name="Kramer M."/>
            <person name="Spiegel L."/>
            <person name="Nascimento L."/>
            <person name="Zutavern T."/>
            <person name="Miller B."/>
            <person name="Ambroise C."/>
            <person name="Muller S."/>
            <person name="Spooner W."/>
            <person name="Narechania A."/>
            <person name="Ren L."/>
            <person name="Wei S."/>
            <person name="Kumari S."/>
            <person name="Faga B."/>
            <person name="Levy M.J."/>
            <person name="McMahan L."/>
            <person name="Van Buren P."/>
            <person name="Vaughn M.W."/>
            <person name="Ying K."/>
            <person name="Yeh C.-T."/>
            <person name="Emrich S.J."/>
            <person name="Jia Y."/>
            <person name="Kalyanaraman A."/>
            <person name="Hsia A.-P."/>
            <person name="Barbazuk W.B."/>
            <person name="Baucom R.S."/>
            <person name="Brutnell T.P."/>
            <person name="Carpita N.C."/>
            <person name="Chaparro C."/>
            <person name="Chia J.-M."/>
            <person name="Deragon J.-M."/>
            <person name="Estill J.C."/>
            <person name="Fu Y."/>
            <person name="Jeddeloh J.A."/>
            <person name="Han Y."/>
            <person name="Lee H."/>
            <person name="Li P."/>
            <person name="Lisch D.R."/>
            <person name="Liu S."/>
            <person name="Liu Z."/>
            <person name="Nagel D.H."/>
            <person name="McCann M.C."/>
            <person name="SanMiguel P."/>
            <person name="Myers A.M."/>
            <person name="Nettleton D."/>
            <person name="Nguyen J."/>
            <person name="Penning B.W."/>
            <person name="Ponnala L."/>
            <person name="Schneider K.L."/>
            <person name="Schwartz D.C."/>
            <person name="Sharma A."/>
            <person name="Soderlund C."/>
            <person name="Springer N.M."/>
            <person name="Sun Q."/>
            <person name="Wang H."/>
            <person name="Waterman M."/>
            <person name="Westerman R."/>
            <person name="Wolfgruber T.K."/>
            <person name="Yang L."/>
            <person name="Yu Y."/>
            <person name="Zhang L."/>
            <person name="Zhou S."/>
            <person name="Zhu Q."/>
            <person name="Bennetzen J.L."/>
            <person name="Dawe R.K."/>
            <person name="Jiang J."/>
            <person name="Jiang N."/>
            <person name="Presting G.G."/>
            <person name="Wessler S.R."/>
            <person name="Aluru S."/>
            <person name="Martienssen R.A."/>
            <person name="Clifton S.W."/>
            <person name="McCombie W.R."/>
            <person name="Wing R.A."/>
            <person name="Wilson R.K."/>
        </authorList>
    </citation>
    <scope>NUCLEOTIDE SEQUENCE [LARGE SCALE GENOMIC DNA]</scope>
    <source>
        <strain evidence="3">cv. B73</strain>
    </source>
</reference>